<dbReference type="InParanoid" id="A0A165DH98"/>
<name>A0A165DH98_9APHY</name>
<dbReference type="Proteomes" id="UP000076871">
    <property type="component" value="Unassembled WGS sequence"/>
</dbReference>
<dbReference type="STRING" id="1314785.A0A165DH98"/>
<evidence type="ECO:0000313" key="3">
    <source>
        <dbReference type="EMBL" id="KZT04875.1"/>
    </source>
</evidence>
<dbReference type="PANTHER" id="PTHR28154">
    <property type="entry name" value="CELL WALL SYNTHESIS PROTEIN KNH1-RELATED"/>
    <property type="match status" value="1"/>
</dbReference>
<dbReference type="AlphaFoldDB" id="A0A165DH98"/>
<sequence length="243" mass="25066">MSLSLLGLIFLLLFFVARAALYVNQPLSGSTCYGGQPCTIAWVDDGESPLLSDIGACYVGLYYGNGDLIQEIEPVNVAEIHSLSFTPDSAAGSDSSLYYVNFTSVELIINSTYYMQYSVDFALSSMYGNLASHVASDTAAIPVPSSVLSPGVDSVSSTATITNSFSTTISLPSISVATSVSSNTASSTSSGLSRSYSASSTASESSPSTSTVTSSALRSAQCPSGALSLIAITGLMLTCLLHL</sequence>
<dbReference type="GeneID" id="63826253"/>
<dbReference type="RefSeq" id="XP_040762615.1">
    <property type="nucleotide sequence ID" value="XM_040909224.1"/>
</dbReference>
<dbReference type="GO" id="GO:0006078">
    <property type="term" value="P:(1-&gt;6)-beta-D-glucan biosynthetic process"/>
    <property type="evidence" value="ECO:0007669"/>
    <property type="project" value="InterPro"/>
</dbReference>
<dbReference type="InterPro" id="IPR045328">
    <property type="entry name" value="Kre9/Knh1"/>
</dbReference>
<feature type="region of interest" description="Disordered" evidence="1">
    <location>
        <begin position="186"/>
        <end position="210"/>
    </location>
</feature>
<feature type="chain" id="PRO_5007856547" evidence="2">
    <location>
        <begin position="20"/>
        <end position="243"/>
    </location>
</feature>
<evidence type="ECO:0000313" key="4">
    <source>
        <dbReference type="Proteomes" id="UP000076871"/>
    </source>
</evidence>
<proteinExistence type="predicted"/>
<feature type="signal peptide" evidence="2">
    <location>
        <begin position="1"/>
        <end position="19"/>
    </location>
</feature>
<dbReference type="OrthoDB" id="2432613at2759"/>
<protein>
    <submittedName>
        <fullName evidence="3">Uncharacterized protein</fullName>
    </submittedName>
</protein>
<dbReference type="EMBL" id="KV427633">
    <property type="protein sequence ID" value="KZT04875.1"/>
    <property type="molecule type" value="Genomic_DNA"/>
</dbReference>
<gene>
    <name evidence="3" type="ORF">LAESUDRAFT_727448</name>
</gene>
<evidence type="ECO:0000256" key="2">
    <source>
        <dbReference type="SAM" id="SignalP"/>
    </source>
</evidence>
<evidence type="ECO:0000256" key="1">
    <source>
        <dbReference type="SAM" id="MobiDB-lite"/>
    </source>
</evidence>
<dbReference type="PANTHER" id="PTHR28154:SF1">
    <property type="entry name" value="CELL WALL SYNTHESIS PROTEIN KNH1-RELATED"/>
    <property type="match status" value="1"/>
</dbReference>
<dbReference type="GO" id="GO:0042546">
    <property type="term" value="P:cell wall biogenesis"/>
    <property type="evidence" value="ECO:0007669"/>
    <property type="project" value="InterPro"/>
</dbReference>
<keyword evidence="4" id="KW-1185">Reference proteome</keyword>
<keyword evidence="2" id="KW-0732">Signal</keyword>
<accession>A0A165DH98</accession>
<reference evidence="3 4" key="1">
    <citation type="journal article" date="2016" name="Mol. Biol. Evol.">
        <title>Comparative Genomics of Early-Diverging Mushroom-Forming Fungi Provides Insights into the Origins of Lignocellulose Decay Capabilities.</title>
        <authorList>
            <person name="Nagy L.G."/>
            <person name="Riley R."/>
            <person name="Tritt A."/>
            <person name="Adam C."/>
            <person name="Daum C."/>
            <person name="Floudas D."/>
            <person name="Sun H."/>
            <person name="Yadav J.S."/>
            <person name="Pangilinan J."/>
            <person name="Larsson K.H."/>
            <person name="Matsuura K."/>
            <person name="Barry K."/>
            <person name="Labutti K."/>
            <person name="Kuo R."/>
            <person name="Ohm R.A."/>
            <person name="Bhattacharya S.S."/>
            <person name="Shirouzu T."/>
            <person name="Yoshinaga Y."/>
            <person name="Martin F.M."/>
            <person name="Grigoriev I.V."/>
            <person name="Hibbett D.S."/>
        </authorList>
    </citation>
    <scope>NUCLEOTIDE SEQUENCE [LARGE SCALE GENOMIC DNA]</scope>
    <source>
        <strain evidence="3 4">93-53</strain>
    </source>
</reference>
<organism evidence="3 4">
    <name type="scientific">Laetiporus sulphureus 93-53</name>
    <dbReference type="NCBI Taxonomy" id="1314785"/>
    <lineage>
        <taxon>Eukaryota</taxon>
        <taxon>Fungi</taxon>
        <taxon>Dikarya</taxon>
        <taxon>Basidiomycota</taxon>
        <taxon>Agaricomycotina</taxon>
        <taxon>Agaricomycetes</taxon>
        <taxon>Polyporales</taxon>
        <taxon>Laetiporus</taxon>
    </lineage>
</organism>